<comment type="caution">
    <text evidence="4">The sequence shown here is derived from an EMBL/GenBank/DDBJ whole genome shotgun (WGS) entry which is preliminary data.</text>
</comment>
<sequence length="265" mass="29600">MDLPLQRTLYETASQTLAAATAPAHHSEPAAENIAASMLSVQVDQDGARNAVTAGRRFEAVADMKLRGKVAHLDNLEINLSISLRQQPIKDPVRKLADKTKNEERKKGKFGKKRRKKTLTRKEKIELGDIGKPKGDNLSYALFVPLHKLWLGYMSELFASDAVDSFKSEQNLTKIVKADFHGAVFTVVDSKSKPFVGISGIMIKETENMFYIMTREDIVKGVPKMNSNFTFAYSGHLFTLYGNHLKGSAADRVTKKLRYKPTVEL</sequence>
<dbReference type="GO" id="GO:0033204">
    <property type="term" value="F:ribonuclease P RNA binding"/>
    <property type="evidence" value="ECO:0007669"/>
    <property type="project" value="InterPro"/>
</dbReference>
<dbReference type="InterPro" id="IPR002730">
    <property type="entry name" value="Rpp29/RNP1"/>
</dbReference>
<feature type="compositionally biased region" description="Basic and acidic residues" evidence="3">
    <location>
        <begin position="95"/>
        <end position="106"/>
    </location>
</feature>
<dbReference type="OrthoDB" id="124041at2759"/>
<dbReference type="PANTHER" id="PTHR13348:SF0">
    <property type="entry name" value="RIBONUCLEASE P PROTEIN SUBUNIT P29"/>
    <property type="match status" value="1"/>
</dbReference>
<reference evidence="4 5" key="1">
    <citation type="journal article" date="2019" name="Sci. Rep.">
        <title>Comparative genomics of chytrid fungi reveal insights into the obligate biotrophic and pathogenic lifestyle of Synchytrium endobioticum.</title>
        <authorList>
            <person name="van de Vossenberg B.T.L.H."/>
            <person name="Warris S."/>
            <person name="Nguyen H.D.T."/>
            <person name="van Gent-Pelzer M.P.E."/>
            <person name="Joly D.L."/>
            <person name="van de Geest H.C."/>
            <person name="Bonants P.J.M."/>
            <person name="Smith D.S."/>
            <person name="Levesque C.A."/>
            <person name="van der Lee T.A.J."/>
        </authorList>
    </citation>
    <scope>NUCLEOTIDE SEQUENCE [LARGE SCALE GENOMIC DNA]</scope>
    <source>
        <strain evidence="4 5">CBS 675.73</strain>
    </source>
</reference>
<comment type="subcellular location">
    <subcellularLocation>
        <location evidence="1">Nucleus</location>
    </subcellularLocation>
</comment>
<dbReference type="InterPro" id="IPR036980">
    <property type="entry name" value="RNase_P/MRP_Rpp29_sf"/>
</dbReference>
<evidence type="ECO:0000313" key="5">
    <source>
        <dbReference type="Proteomes" id="UP000320333"/>
    </source>
</evidence>
<dbReference type="SUPFAM" id="SSF101744">
    <property type="entry name" value="Rof/RNase P subunit-like"/>
    <property type="match status" value="1"/>
</dbReference>
<evidence type="ECO:0000256" key="3">
    <source>
        <dbReference type="SAM" id="MobiDB-lite"/>
    </source>
</evidence>
<dbReference type="GO" id="GO:0000172">
    <property type="term" value="C:ribonuclease MRP complex"/>
    <property type="evidence" value="ECO:0007669"/>
    <property type="project" value="InterPro"/>
</dbReference>
<dbReference type="STRING" id="246404.A0A507FJP3"/>
<dbReference type="AlphaFoldDB" id="A0A507FJP3"/>
<dbReference type="SMART" id="SM00538">
    <property type="entry name" value="POP4"/>
    <property type="match status" value="1"/>
</dbReference>
<keyword evidence="5" id="KW-1185">Reference proteome</keyword>
<feature type="compositionally biased region" description="Basic residues" evidence="3">
    <location>
        <begin position="107"/>
        <end position="117"/>
    </location>
</feature>
<dbReference type="PANTHER" id="PTHR13348">
    <property type="entry name" value="RIBONUCLEASE P SUBUNIT P29"/>
    <property type="match status" value="1"/>
</dbReference>
<name>A0A507FJP3_9FUNG</name>
<dbReference type="Pfam" id="PF01868">
    <property type="entry name" value="RNase_P-MRP_p29"/>
    <property type="match status" value="1"/>
</dbReference>
<protein>
    <submittedName>
        <fullName evidence="4">Uncharacterized protein</fullName>
    </submittedName>
</protein>
<dbReference type="InterPro" id="IPR016848">
    <property type="entry name" value="RNase_P/MRP_Rpp29-subunit"/>
</dbReference>
<dbReference type="GO" id="GO:0006364">
    <property type="term" value="P:rRNA processing"/>
    <property type="evidence" value="ECO:0007669"/>
    <property type="project" value="TreeGrafter"/>
</dbReference>
<feature type="region of interest" description="Disordered" evidence="3">
    <location>
        <begin position="95"/>
        <end position="117"/>
    </location>
</feature>
<dbReference type="Gene3D" id="2.30.30.210">
    <property type="entry name" value="Ribonuclease P/MRP, subunit p29"/>
    <property type="match status" value="1"/>
</dbReference>
<comment type="similarity">
    <text evidence="2">Belongs to the eukaryotic/archaeal RNase P protein component 1 family.</text>
</comment>
<dbReference type="EMBL" id="QEAP01000074">
    <property type="protein sequence ID" value="TPX75628.1"/>
    <property type="molecule type" value="Genomic_DNA"/>
</dbReference>
<dbReference type="GO" id="GO:0030677">
    <property type="term" value="C:ribonuclease P complex"/>
    <property type="evidence" value="ECO:0007669"/>
    <property type="project" value="InterPro"/>
</dbReference>
<dbReference type="Proteomes" id="UP000320333">
    <property type="component" value="Unassembled WGS sequence"/>
</dbReference>
<dbReference type="GO" id="GO:0005634">
    <property type="term" value="C:nucleus"/>
    <property type="evidence" value="ECO:0007669"/>
    <property type="project" value="UniProtKB-SubCell"/>
</dbReference>
<gene>
    <name evidence="4" type="ORF">CcCBS67573_g03112</name>
</gene>
<evidence type="ECO:0000313" key="4">
    <source>
        <dbReference type="EMBL" id="TPX75628.1"/>
    </source>
</evidence>
<dbReference type="InterPro" id="IPR023534">
    <property type="entry name" value="Rof/RNase_P-like"/>
</dbReference>
<proteinExistence type="inferred from homology"/>
<evidence type="ECO:0000256" key="2">
    <source>
        <dbReference type="ARBA" id="ARBA00006181"/>
    </source>
</evidence>
<accession>A0A507FJP3</accession>
<dbReference type="GO" id="GO:0001682">
    <property type="term" value="P:tRNA 5'-leader removal"/>
    <property type="evidence" value="ECO:0007669"/>
    <property type="project" value="InterPro"/>
</dbReference>
<evidence type="ECO:0000256" key="1">
    <source>
        <dbReference type="ARBA" id="ARBA00004123"/>
    </source>
</evidence>
<organism evidence="4 5">
    <name type="scientific">Chytriomyces confervae</name>
    <dbReference type="NCBI Taxonomy" id="246404"/>
    <lineage>
        <taxon>Eukaryota</taxon>
        <taxon>Fungi</taxon>
        <taxon>Fungi incertae sedis</taxon>
        <taxon>Chytridiomycota</taxon>
        <taxon>Chytridiomycota incertae sedis</taxon>
        <taxon>Chytridiomycetes</taxon>
        <taxon>Chytridiales</taxon>
        <taxon>Chytriomycetaceae</taxon>
        <taxon>Chytriomyces</taxon>
    </lineage>
</organism>